<proteinExistence type="predicted"/>
<protein>
    <submittedName>
        <fullName evidence="2">Transposase</fullName>
    </submittedName>
</protein>
<dbReference type="WBParaSite" id="Hba_15038">
    <property type="protein sequence ID" value="Hba_15038"/>
    <property type="gene ID" value="Hba_15038"/>
</dbReference>
<dbReference type="GO" id="GO:0035861">
    <property type="term" value="C:site of double-strand break"/>
    <property type="evidence" value="ECO:0007669"/>
    <property type="project" value="TreeGrafter"/>
</dbReference>
<dbReference type="GO" id="GO:0046975">
    <property type="term" value="F:histone H3K36 methyltransferase activity"/>
    <property type="evidence" value="ECO:0007669"/>
    <property type="project" value="TreeGrafter"/>
</dbReference>
<dbReference type="GO" id="GO:0003690">
    <property type="term" value="F:double-stranded DNA binding"/>
    <property type="evidence" value="ECO:0007669"/>
    <property type="project" value="TreeGrafter"/>
</dbReference>
<dbReference type="GO" id="GO:0044547">
    <property type="term" value="F:DNA topoisomerase binding"/>
    <property type="evidence" value="ECO:0007669"/>
    <property type="project" value="TreeGrafter"/>
</dbReference>
<dbReference type="GO" id="GO:0005634">
    <property type="term" value="C:nucleus"/>
    <property type="evidence" value="ECO:0007669"/>
    <property type="project" value="TreeGrafter"/>
</dbReference>
<dbReference type="GO" id="GO:0044774">
    <property type="term" value="P:mitotic DNA integrity checkpoint signaling"/>
    <property type="evidence" value="ECO:0007669"/>
    <property type="project" value="TreeGrafter"/>
</dbReference>
<evidence type="ECO:0000313" key="2">
    <source>
        <dbReference type="WBParaSite" id="Hba_15038"/>
    </source>
</evidence>
<keyword evidence="1" id="KW-1185">Reference proteome</keyword>
<dbReference type="GO" id="GO:0000729">
    <property type="term" value="P:DNA double-strand break processing"/>
    <property type="evidence" value="ECO:0007669"/>
    <property type="project" value="TreeGrafter"/>
</dbReference>
<evidence type="ECO:0000313" key="1">
    <source>
        <dbReference type="Proteomes" id="UP000095283"/>
    </source>
</evidence>
<dbReference type="GO" id="GO:0000014">
    <property type="term" value="F:single-stranded DNA endodeoxyribonuclease activity"/>
    <property type="evidence" value="ECO:0007669"/>
    <property type="project" value="TreeGrafter"/>
</dbReference>
<reference evidence="2" key="1">
    <citation type="submission" date="2016-11" db="UniProtKB">
        <authorList>
            <consortium name="WormBaseParasite"/>
        </authorList>
    </citation>
    <scope>IDENTIFICATION</scope>
</reference>
<dbReference type="InterPro" id="IPR052709">
    <property type="entry name" value="Transposase-MT_Hybrid"/>
</dbReference>
<dbReference type="GO" id="GO:0042800">
    <property type="term" value="F:histone H3K4 methyltransferase activity"/>
    <property type="evidence" value="ECO:0007669"/>
    <property type="project" value="TreeGrafter"/>
</dbReference>
<dbReference type="PANTHER" id="PTHR46060">
    <property type="entry name" value="MARINER MOS1 TRANSPOSASE-LIKE PROTEIN"/>
    <property type="match status" value="1"/>
</dbReference>
<dbReference type="InterPro" id="IPR036397">
    <property type="entry name" value="RNaseH_sf"/>
</dbReference>
<dbReference type="AlphaFoldDB" id="A0A1I7XCF3"/>
<dbReference type="Proteomes" id="UP000095283">
    <property type="component" value="Unplaced"/>
</dbReference>
<dbReference type="Gene3D" id="3.30.420.10">
    <property type="entry name" value="Ribonuclease H-like superfamily/Ribonuclease H"/>
    <property type="match status" value="1"/>
</dbReference>
<dbReference type="GO" id="GO:0000793">
    <property type="term" value="C:condensed chromosome"/>
    <property type="evidence" value="ECO:0007669"/>
    <property type="project" value="TreeGrafter"/>
</dbReference>
<dbReference type="GO" id="GO:0006303">
    <property type="term" value="P:double-strand break repair via nonhomologous end joining"/>
    <property type="evidence" value="ECO:0007669"/>
    <property type="project" value="TreeGrafter"/>
</dbReference>
<name>A0A1I7XCF3_HETBA</name>
<dbReference type="GO" id="GO:0015074">
    <property type="term" value="P:DNA integration"/>
    <property type="evidence" value="ECO:0007669"/>
    <property type="project" value="TreeGrafter"/>
</dbReference>
<dbReference type="PANTHER" id="PTHR46060:SF2">
    <property type="entry name" value="HISTONE-LYSINE N-METHYLTRANSFERASE SETMAR"/>
    <property type="match status" value="1"/>
</dbReference>
<dbReference type="Pfam" id="PF01359">
    <property type="entry name" value="Transposase_1"/>
    <property type="match status" value="1"/>
</dbReference>
<dbReference type="GO" id="GO:0003697">
    <property type="term" value="F:single-stranded DNA binding"/>
    <property type="evidence" value="ECO:0007669"/>
    <property type="project" value="TreeGrafter"/>
</dbReference>
<dbReference type="InterPro" id="IPR001888">
    <property type="entry name" value="Transposase_1"/>
</dbReference>
<organism evidence="1 2">
    <name type="scientific">Heterorhabditis bacteriophora</name>
    <name type="common">Entomopathogenic nematode worm</name>
    <dbReference type="NCBI Taxonomy" id="37862"/>
    <lineage>
        <taxon>Eukaryota</taxon>
        <taxon>Metazoa</taxon>
        <taxon>Ecdysozoa</taxon>
        <taxon>Nematoda</taxon>
        <taxon>Chromadorea</taxon>
        <taxon>Rhabditida</taxon>
        <taxon>Rhabditina</taxon>
        <taxon>Rhabditomorpha</taxon>
        <taxon>Strongyloidea</taxon>
        <taxon>Heterorhabditidae</taxon>
        <taxon>Heterorhabditis</taxon>
    </lineage>
</organism>
<accession>A0A1I7XCF3</accession>
<dbReference type="GO" id="GO:0031297">
    <property type="term" value="P:replication fork processing"/>
    <property type="evidence" value="ECO:0007669"/>
    <property type="project" value="TreeGrafter"/>
</dbReference>
<sequence>MKFNEIAFTKSAVILRNKNDPFLDRIVACDEKWILYDNQRRSIKWLDQDEAPKHIAKPKLHQNKVMVTKLDELAYETLTYPAYSLDLSSTNSHVFKHLDTYLQEEVFNNQTASKNDFRILCNRNK</sequence>